<evidence type="ECO:0000313" key="1">
    <source>
        <dbReference type="EMBL" id="MDI2113956.1"/>
    </source>
</evidence>
<dbReference type="EMBL" id="JASBAN010000009">
    <property type="protein sequence ID" value="MDI2113956.1"/>
    <property type="molecule type" value="Genomic_DNA"/>
</dbReference>
<protein>
    <submittedName>
        <fullName evidence="1">Uncharacterized protein</fullName>
    </submittedName>
</protein>
<keyword evidence="2" id="KW-1185">Reference proteome</keyword>
<dbReference type="Proteomes" id="UP001431775">
    <property type="component" value="Unassembled WGS sequence"/>
</dbReference>
<evidence type="ECO:0000313" key="2">
    <source>
        <dbReference type="Proteomes" id="UP001431775"/>
    </source>
</evidence>
<feature type="non-terminal residue" evidence="1">
    <location>
        <position position="106"/>
    </location>
</feature>
<gene>
    <name evidence="1" type="ORF">QJV33_11810</name>
</gene>
<proteinExistence type="predicted"/>
<sequence length="106" mass="12183">MTIYKGKIFSKNSIQIKTEKNGEQYKVVTEMVTLFNLLDAIPNNNWTWWLYDFEGSVAEGENLELPIIPDEGAYAMKWKEVKQFSMTLGNVTNCLLIATVENKEVD</sequence>
<dbReference type="RefSeq" id="WP_281463608.1">
    <property type="nucleotide sequence ID" value="NZ_JASBAN010000009.1"/>
</dbReference>
<accession>A0ABT6QAY5</accession>
<reference evidence="1" key="1">
    <citation type="submission" date="2023-05" db="EMBL/GenBank/DDBJ databases">
        <title>Whole genome sequence of Commensalibacter sp.</title>
        <authorList>
            <person name="Charoenyingcharoen P."/>
            <person name="Yukphan P."/>
        </authorList>
    </citation>
    <scope>NUCLEOTIDE SEQUENCE</scope>
    <source>
        <strain evidence="1">TBRC 10068</strain>
    </source>
</reference>
<comment type="caution">
    <text evidence="1">The sequence shown here is derived from an EMBL/GenBank/DDBJ whole genome shotgun (WGS) entry which is preliminary data.</text>
</comment>
<name>A0ABT6QAY5_9PROT</name>
<organism evidence="1 2">
    <name type="scientific">Commensalibacter nepenthis</name>
    <dbReference type="NCBI Taxonomy" id="3043872"/>
    <lineage>
        <taxon>Bacteria</taxon>
        <taxon>Pseudomonadati</taxon>
        <taxon>Pseudomonadota</taxon>
        <taxon>Alphaproteobacteria</taxon>
        <taxon>Acetobacterales</taxon>
        <taxon>Acetobacteraceae</taxon>
    </lineage>
</organism>